<dbReference type="AlphaFoldDB" id="A0A1D8AX37"/>
<dbReference type="InterPro" id="IPR007712">
    <property type="entry name" value="RelE/ParE_toxin"/>
</dbReference>
<dbReference type="KEGG" id="obg:Verru16b_02545"/>
<dbReference type="Pfam" id="PF05016">
    <property type="entry name" value="ParE_toxin"/>
    <property type="match status" value="1"/>
</dbReference>
<proteinExistence type="predicted"/>
<evidence type="ECO:0000313" key="2">
    <source>
        <dbReference type="EMBL" id="AOS45464.1"/>
    </source>
</evidence>
<dbReference type="InterPro" id="IPR035093">
    <property type="entry name" value="RelE/ParE_toxin_dom_sf"/>
</dbReference>
<evidence type="ECO:0000256" key="1">
    <source>
        <dbReference type="ARBA" id="ARBA00022649"/>
    </source>
</evidence>
<accession>A0A1D8AX37</accession>
<reference evidence="2 3" key="1">
    <citation type="submission" date="2016-06" db="EMBL/GenBank/DDBJ databases">
        <title>Three novel species with peptidoglycan cell walls form the new genus Lacunisphaera gen. nov. in the family Opitutaceae of the verrucomicrobial subdivision 4.</title>
        <authorList>
            <person name="Rast P."/>
            <person name="Gloeckner I."/>
            <person name="Jogler M."/>
            <person name="Boedeker C."/>
            <person name="Jeske O."/>
            <person name="Wiegand S."/>
            <person name="Reinhardt R."/>
            <person name="Schumann P."/>
            <person name="Rohde M."/>
            <person name="Spring S."/>
            <person name="Gloeckner F.O."/>
            <person name="Jogler C."/>
        </authorList>
    </citation>
    <scope>NUCLEOTIDE SEQUENCE [LARGE SCALE GENOMIC DNA]</scope>
    <source>
        <strain evidence="2 3">IG16b</strain>
    </source>
</reference>
<organism evidence="2 3">
    <name type="scientific">Lacunisphaera limnophila</name>
    <dbReference type="NCBI Taxonomy" id="1838286"/>
    <lineage>
        <taxon>Bacteria</taxon>
        <taxon>Pseudomonadati</taxon>
        <taxon>Verrucomicrobiota</taxon>
        <taxon>Opitutia</taxon>
        <taxon>Opitutales</taxon>
        <taxon>Opitutaceae</taxon>
        <taxon>Lacunisphaera</taxon>
    </lineage>
</organism>
<sequence length="99" mass="11348">MTWKVVFNPRVEDDVLQAAAWYESKRPGLGDALIDELIAVWRSLGENPLLGARKHPSRNLRWRFPERFPYRVLYEVDEVSRTVVVLAVLHAARHPATGA</sequence>
<gene>
    <name evidence="2" type="ORF">Verru16b_02545</name>
</gene>
<dbReference type="Gene3D" id="3.30.2310.20">
    <property type="entry name" value="RelE-like"/>
    <property type="match status" value="1"/>
</dbReference>
<dbReference type="Proteomes" id="UP000095228">
    <property type="component" value="Chromosome"/>
</dbReference>
<evidence type="ECO:0000313" key="3">
    <source>
        <dbReference type="Proteomes" id="UP000095228"/>
    </source>
</evidence>
<name>A0A1D8AX37_9BACT</name>
<protein>
    <submittedName>
        <fullName evidence="2">Plasmid stabilization system protein</fullName>
    </submittedName>
</protein>
<keyword evidence="1" id="KW-1277">Toxin-antitoxin system</keyword>
<keyword evidence="3" id="KW-1185">Reference proteome</keyword>
<dbReference type="STRING" id="1838286.Verru16b_02545"/>
<dbReference type="SUPFAM" id="SSF143011">
    <property type="entry name" value="RelE-like"/>
    <property type="match status" value="1"/>
</dbReference>
<dbReference type="EMBL" id="CP016094">
    <property type="protein sequence ID" value="AOS45464.1"/>
    <property type="molecule type" value="Genomic_DNA"/>
</dbReference>